<dbReference type="CDD" id="cd16922">
    <property type="entry name" value="HATPase_EvgS-ArcB-TorS-like"/>
    <property type="match status" value="1"/>
</dbReference>
<keyword evidence="7" id="KW-0547">Nucleotide-binding</keyword>
<keyword evidence="10" id="KW-0902">Two-component regulatory system</keyword>
<evidence type="ECO:0000259" key="14">
    <source>
        <dbReference type="PROSITE" id="PS50113"/>
    </source>
</evidence>
<feature type="domain" description="PAC" evidence="14">
    <location>
        <begin position="453"/>
        <end position="506"/>
    </location>
</feature>
<gene>
    <name evidence="15" type="ORF">CPJCM30710_23770</name>
</gene>
<evidence type="ECO:0000313" key="16">
    <source>
        <dbReference type="Proteomes" id="UP000679179"/>
    </source>
</evidence>
<dbReference type="PROSITE" id="PS50113">
    <property type="entry name" value="PAC"/>
    <property type="match status" value="2"/>
</dbReference>
<dbReference type="SUPFAM" id="SSF55874">
    <property type="entry name" value="ATPase domain of HSP90 chaperone/DNA topoisomerase II/histidine kinase"/>
    <property type="match status" value="1"/>
</dbReference>
<accession>A0A919S1Q4</accession>
<comment type="subcellular location">
    <subcellularLocation>
        <location evidence="2">Cell membrane</location>
    </subcellularLocation>
</comment>
<dbReference type="EC" id="2.7.13.3" evidence="3"/>
<dbReference type="PRINTS" id="PR00344">
    <property type="entry name" value="BCTRLSENSOR"/>
</dbReference>
<dbReference type="SUPFAM" id="SSF47384">
    <property type="entry name" value="Homodimeric domain of signal transducing histidine kinase"/>
    <property type="match status" value="1"/>
</dbReference>
<proteinExistence type="predicted"/>
<dbReference type="RefSeq" id="WP_212904401.1">
    <property type="nucleotide sequence ID" value="NZ_BOPZ01000021.1"/>
</dbReference>
<dbReference type="Gene3D" id="3.30.450.20">
    <property type="entry name" value="PAS domain"/>
    <property type="match status" value="4"/>
</dbReference>
<dbReference type="GO" id="GO:0005886">
    <property type="term" value="C:plasma membrane"/>
    <property type="evidence" value="ECO:0007669"/>
    <property type="project" value="UniProtKB-SubCell"/>
</dbReference>
<dbReference type="InterPro" id="IPR005467">
    <property type="entry name" value="His_kinase_dom"/>
</dbReference>
<evidence type="ECO:0000256" key="11">
    <source>
        <dbReference type="ARBA" id="ARBA00023136"/>
    </source>
</evidence>
<keyword evidence="16" id="KW-1185">Reference proteome</keyword>
<evidence type="ECO:0000256" key="3">
    <source>
        <dbReference type="ARBA" id="ARBA00012438"/>
    </source>
</evidence>
<dbReference type="EMBL" id="BOPZ01000021">
    <property type="protein sequence ID" value="GIM29711.1"/>
    <property type="molecule type" value="Genomic_DNA"/>
</dbReference>
<keyword evidence="9" id="KW-0067">ATP-binding</keyword>
<dbReference type="InterPro" id="IPR000014">
    <property type="entry name" value="PAS"/>
</dbReference>
<dbReference type="AlphaFoldDB" id="A0A919S1Q4"/>
<dbReference type="InterPro" id="IPR036097">
    <property type="entry name" value="HisK_dim/P_sf"/>
</dbReference>
<evidence type="ECO:0000256" key="4">
    <source>
        <dbReference type="ARBA" id="ARBA00022475"/>
    </source>
</evidence>
<dbReference type="Pfam" id="PF08448">
    <property type="entry name" value="PAS_4"/>
    <property type="match status" value="2"/>
</dbReference>
<feature type="domain" description="PAS" evidence="13">
    <location>
        <begin position="1"/>
        <end position="44"/>
    </location>
</feature>
<dbReference type="SMART" id="SM00387">
    <property type="entry name" value="HATPase_c"/>
    <property type="match status" value="1"/>
</dbReference>
<dbReference type="InterPro" id="IPR003594">
    <property type="entry name" value="HATPase_dom"/>
</dbReference>
<keyword evidence="8" id="KW-0418">Kinase</keyword>
<dbReference type="InterPro" id="IPR003661">
    <property type="entry name" value="HisK_dim/P_dom"/>
</dbReference>
<evidence type="ECO:0000256" key="6">
    <source>
        <dbReference type="ARBA" id="ARBA00022679"/>
    </source>
</evidence>
<evidence type="ECO:0000256" key="1">
    <source>
        <dbReference type="ARBA" id="ARBA00000085"/>
    </source>
</evidence>
<dbReference type="InterPro" id="IPR036890">
    <property type="entry name" value="HATPase_C_sf"/>
</dbReference>
<dbReference type="CDD" id="cd00082">
    <property type="entry name" value="HisKA"/>
    <property type="match status" value="1"/>
</dbReference>
<dbReference type="PROSITE" id="PS50109">
    <property type="entry name" value="HIS_KIN"/>
    <property type="match status" value="1"/>
</dbReference>
<sequence>MKYTLNKKAEKPFLHSKNSIVIEVNNEFVKFIGYSRNELIGKSLTEISYMLRINSQIYLNNIENVFRCYVFTKSYEPREVTISCKVLECQNEKMYFFKEKPNSRIEDKCMGIEQIYANSKIGFAIHSVPDLILLKVNETYLDSLDFPYNLKENSIGEKQKEIITGFEGGKEEEIFLDIIKTGRSYHLPEYEYSNFKGGTRYWDWSVIPIFVDGKIKYVIDTATEVTERVSNRKLIEEQAKIIEQQKKQQLEAIIENMSDGLFILDKNYKYSLLNASANEFFYSSDSIKESGDSLAHTKYYDSKGNLIAAEDFPNRRVLRGEKIREYRVTCERPDGIYHFNVSGSPIYDENGEVAKAIICSRNITEQVNSENLIRMQKEQLEAIIQDMSDALLIFDKDGNYITFNKAARDTFCIESTRLNKIGDGLKEAEYLDMDKQLILCDNTPGHRVLRGEKLLGYRMAIKTNGSVVYIDVNGTPIYDNEGNFMAGILCCRDVTEKIKYEEDVLLKTQYDFLNSMIDNLDLPVLRLSCSDFKITDVNQKSYNIFKKLKPEIKSISFIIGQNYEDITNFDKVDVLKNIENVIKKKESSYLKYQRLIVSGEEMFMNILYQPVFGVNGEVAEIAVILIDVTQEVKANNHMERILRIHEEFFANISHELKTPLNVIFSTTQLFNLYLRDDFLINNKDKVVKYINIMIQNCYRLSKLINNLVDLSKIQSGFFELNLSNENIVNVIEEIVQSASEYVKSKGLSIIFDTDVEEKIIACDSNKIERVILNLISNAIKFSEPGNEIYVNIVDKDDTVEISVEDTGIGIDKRHLDIIFERFKQVDKSFTRNTEGSGIGLCLVKSIIELHGGKVNVESKLGEGSKFKIDLPSRTIEKTKIADKNEMISSNSEMINIEFSDIYR</sequence>
<evidence type="ECO:0000256" key="5">
    <source>
        <dbReference type="ARBA" id="ARBA00022553"/>
    </source>
</evidence>
<dbReference type="PANTHER" id="PTHR43711">
    <property type="entry name" value="TWO-COMPONENT HISTIDINE KINASE"/>
    <property type="match status" value="1"/>
</dbReference>
<dbReference type="InterPro" id="IPR050736">
    <property type="entry name" value="Sensor_HK_Regulatory"/>
</dbReference>
<dbReference type="InterPro" id="IPR035965">
    <property type="entry name" value="PAS-like_dom_sf"/>
</dbReference>
<dbReference type="PANTHER" id="PTHR43711:SF26">
    <property type="entry name" value="SENSOR HISTIDINE KINASE RCSC"/>
    <property type="match status" value="1"/>
</dbReference>
<reference evidence="15" key="1">
    <citation type="submission" date="2021-03" db="EMBL/GenBank/DDBJ databases">
        <title>Taxonomic study of Clostridium polyendosporum from meadow-gley soil under rice.</title>
        <authorList>
            <person name="Kobayashi H."/>
            <person name="Tanizawa Y."/>
            <person name="Yagura M."/>
        </authorList>
    </citation>
    <scope>NUCLEOTIDE SEQUENCE</scope>
    <source>
        <strain evidence="15">JCM 30710</strain>
    </source>
</reference>
<feature type="domain" description="PAC" evidence="14">
    <location>
        <begin position="322"/>
        <end position="375"/>
    </location>
</feature>
<organism evidence="15 16">
    <name type="scientific">Clostridium polyendosporum</name>
    <dbReference type="NCBI Taxonomy" id="69208"/>
    <lineage>
        <taxon>Bacteria</taxon>
        <taxon>Bacillati</taxon>
        <taxon>Bacillota</taxon>
        <taxon>Clostridia</taxon>
        <taxon>Eubacteriales</taxon>
        <taxon>Clostridiaceae</taxon>
        <taxon>Clostridium</taxon>
    </lineage>
</organism>
<dbReference type="GO" id="GO:0000155">
    <property type="term" value="F:phosphorelay sensor kinase activity"/>
    <property type="evidence" value="ECO:0007669"/>
    <property type="project" value="InterPro"/>
</dbReference>
<feature type="domain" description="Histidine kinase" evidence="12">
    <location>
        <begin position="651"/>
        <end position="874"/>
    </location>
</feature>
<evidence type="ECO:0000256" key="9">
    <source>
        <dbReference type="ARBA" id="ARBA00022840"/>
    </source>
</evidence>
<dbReference type="SMART" id="SM00086">
    <property type="entry name" value="PAC"/>
    <property type="match status" value="3"/>
</dbReference>
<dbReference type="Gene3D" id="3.30.565.10">
    <property type="entry name" value="Histidine kinase-like ATPase, C-terminal domain"/>
    <property type="match status" value="1"/>
</dbReference>
<evidence type="ECO:0000259" key="13">
    <source>
        <dbReference type="PROSITE" id="PS50112"/>
    </source>
</evidence>
<dbReference type="GO" id="GO:0005524">
    <property type="term" value="F:ATP binding"/>
    <property type="evidence" value="ECO:0007669"/>
    <property type="project" value="UniProtKB-KW"/>
</dbReference>
<evidence type="ECO:0000256" key="8">
    <source>
        <dbReference type="ARBA" id="ARBA00022777"/>
    </source>
</evidence>
<protein>
    <recommendedName>
        <fullName evidence="3">histidine kinase</fullName>
        <ecNumber evidence="3">2.7.13.3</ecNumber>
    </recommendedName>
</protein>
<name>A0A919S1Q4_9CLOT</name>
<dbReference type="Pfam" id="PF02518">
    <property type="entry name" value="HATPase_c"/>
    <property type="match status" value="1"/>
</dbReference>
<dbReference type="Pfam" id="PF13426">
    <property type="entry name" value="PAS_9"/>
    <property type="match status" value="2"/>
</dbReference>
<dbReference type="Proteomes" id="UP000679179">
    <property type="component" value="Unassembled WGS sequence"/>
</dbReference>
<keyword evidence="11" id="KW-0472">Membrane</keyword>
<comment type="catalytic activity">
    <reaction evidence="1">
        <text>ATP + protein L-histidine = ADP + protein N-phospho-L-histidine.</text>
        <dbReference type="EC" id="2.7.13.3"/>
    </reaction>
</comment>
<dbReference type="Pfam" id="PF00512">
    <property type="entry name" value="HisKA"/>
    <property type="match status" value="1"/>
</dbReference>
<dbReference type="NCBIfam" id="TIGR00229">
    <property type="entry name" value="sensory_box"/>
    <property type="match status" value="2"/>
</dbReference>
<evidence type="ECO:0000313" key="15">
    <source>
        <dbReference type="EMBL" id="GIM29711.1"/>
    </source>
</evidence>
<keyword evidence="6" id="KW-0808">Transferase</keyword>
<evidence type="ECO:0000259" key="12">
    <source>
        <dbReference type="PROSITE" id="PS50109"/>
    </source>
</evidence>
<keyword evidence="5" id="KW-0597">Phosphoprotein</keyword>
<dbReference type="SMART" id="SM00388">
    <property type="entry name" value="HisKA"/>
    <property type="match status" value="1"/>
</dbReference>
<dbReference type="PROSITE" id="PS50112">
    <property type="entry name" value="PAS"/>
    <property type="match status" value="1"/>
</dbReference>
<dbReference type="FunFam" id="3.30.565.10:FF:000023">
    <property type="entry name" value="PAS domain-containing sensor histidine kinase"/>
    <property type="match status" value="1"/>
</dbReference>
<evidence type="ECO:0000256" key="2">
    <source>
        <dbReference type="ARBA" id="ARBA00004236"/>
    </source>
</evidence>
<dbReference type="SUPFAM" id="SSF55785">
    <property type="entry name" value="PYP-like sensor domain (PAS domain)"/>
    <property type="match status" value="5"/>
</dbReference>
<dbReference type="Gene3D" id="1.10.287.130">
    <property type="match status" value="1"/>
</dbReference>
<dbReference type="SMART" id="SM00091">
    <property type="entry name" value="PAS"/>
    <property type="match status" value="4"/>
</dbReference>
<dbReference type="InterPro" id="IPR000700">
    <property type="entry name" value="PAS-assoc_C"/>
</dbReference>
<keyword evidence="4" id="KW-1003">Cell membrane</keyword>
<dbReference type="InterPro" id="IPR013656">
    <property type="entry name" value="PAS_4"/>
</dbReference>
<comment type="caution">
    <text evidence="15">The sequence shown here is derived from an EMBL/GenBank/DDBJ whole genome shotgun (WGS) entry which is preliminary data.</text>
</comment>
<dbReference type="InterPro" id="IPR004358">
    <property type="entry name" value="Sig_transdc_His_kin-like_C"/>
</dbReference>
<evidence type="ECO:0000256" key="7">
    <source>
        <dbReference type="ARBA" id="ARBA00022741"/>
    </source>
</evidence>
<evidence type="ECO:0000256" key="10">
    <source>
        <dbReference type="ARBA" id="ARBA00023012"/>
    </source>
</evidence>
<dbReference type="InterPro" id="IPR001610">
    <property type="entry name" value="PAC"/>
</dbReference>